<evidence type="ECO:0000256" key="2">
    <source>
        <dbReference type="SAM" id="SignalP"/>
    </source>
</evidence>
<feature type="chain" id="PRO_5045290201" evidence="2">
    <location>
        <begin position="28"/>
        <end position="572"/>
    </location>
</feature>
<dbReference type="Gene3D" id="3.40.190.10">
    <property type="entry name" value="Periplasmic binding protein-like II"/>
    <property type="match status" value="3"/>
</dbReference>
<comment type="caution">
    <text evidence="3">The sequence shown here is derived from an EMBL/GenBank/DDBJ whole genome shotgun (WGS) entry which is preliminary data.</text>
</comment>
<evidence type="ECO:0000313" key="3">
    <source>
        <dbReference type="EMBL" id="MBP3962450.1"/>
    </source>
</evidence>
<dbReference type="CDD" id="cd13580">
    <property type="entry name" value="PBP2_AlgQ_like_1"/>
    <property type="match status" value="1"/>
</dbReference>
<dbReference type="SUPFAM" id="SSF53850">
    <property type="entry name" value="Periplasmic binding protein-like II"/>
    <property type="match status" value="1"/>
</dbReference>
<dbReference type="EMBL" id="JAGKSP010000002">
    <property type="protein sequence ID" value="MBP3962450.1"/>
    <property type="molecule type" value="Genomic_DNA"/>
</dbReference>
<reference evidence="3 4" key="1">
    <citation type="submission" date="2021-04" db="EMBL/GenBank/DDBJ databases">
        <title>Paenibacillus sp. DLE-14 whole genome sequence.</title>
        <authorList>
            <person name="Ham Y.J."/>
        </authorList>
    </citation>
    <scope>NUCLEOTIDE SEQUENCE [LARGE SCALE GENOMIC DNA]</scope>
    <source>
        <strain evidence="3 4">DLE-14</strain>
    </source>
</reference>
<protein>
    <submittedName>
        <fullName evidence="3">Extracellular solute-binding protein</fullName>
    </submittedName>
</protein>
<feature type="compositionally biased region" description="Low complexity" evidence="1">
    <location>
        <begin position="26"/>
        <end position="48"/>
    </location>
</feature>
<name>A0ABS5CAH4_9BACL</name>
<feature type="signal peptide" evidence="2">
    <location>
        <begin position="1"/>
        <end position="27"/>
    </location>
</feature>
<keyword evidence="4" id="KW-1185">Reference proteome</keyword>
<evidence type="ECO:0000313" key="4">
    <source>
        <dbReference type="Proteomes" id="UP000673394"/>
    </source>
</evidence>
<dbReference type="InterPro" id="IPR050490">
    <property type="entry name" value="Bact_solute-bd_prot1"/>
</dbReference>
<dbReference type="RefSeq" id="WP_210656663.1">
    <property type="nucleotide sequence ID" value="NZ_JAGKSP010000002.1"/>
</dbReference>
<dbReference type="PROSITE" id="PS51257">
    <property type="entry name" value="PROKAR_LIPOPROTEIN"/>
    <property type="match status" value="1"/>
</dbReference>
<organism evidence="3 4">
    <name type="scientific">Paenibacillus lignilyticus</name>
    <dbReference type="NCBI Taxonomy" id="1172615"/>
    <lineage>
        <taxon>Bacteria</taxon>
        <taxon>Bacillati</taxon>
        <taxon>Bacillota</taxon>
        <taxon>Bacilli</taxon>
        <taxon>Bacillales</taxon>
        <taxon>Paenibacillaceae</taxon>
        <taxon>Paenibacillus</taxon>
    </lineage>
</organism>
<feature type="region of interest" description="Disordered" evidence="1">
    <location>
        <begin position="26"/>
        <end position="62"/>
    </location>
</feature>
<sequence>MNRWASSFLIISLIATMTACSSNNDNAANDQASETDNAVTTNNATTTTEKTDDAATENVDPLGKYPETLTVTEVLGYGPPEDPKTPAGLTPDQNAYLKDLKEQLNIDLKYKWTVPTDQYEQKFSLSIASGDLPDIMDVDIRNFEKFKNQGVLADLTDAYEKYASPTLRKFMESDGGQAMKSLTSDGKLYGIPGFEEPFLSTQILWIRADWLKNVNLEAPKTIDDLEKIATAFVNSDPDKNGKKDTYGLALQKNIVNWGFDTRGLFFGFNAYPSGWIKGSDGKLVPGEIQPEMKPALSKLQSWYKNGILDKEFALKDENKVVEDIVGSKVGMLYGEWWLPNWPLNLNKDADPNAEWICVQIPSLDGSPGKSLVPKVRMGHIVVVNSKFSNPEAAIKMINFYIEMNTKAHYDTNKPENGYVYNWFVPRIYNPVEIQTIHDEVNNAIANKVNSVSEDIPYYVNIQKPLEAAQKFLSGDKTGWGLYSSRVSKDGGWGLTSQIRDSNQFVYNEFYGSATESQVENGAQLDKLMNETFTKIIMGESIDSFDKFVSSWKALGGDDVTAEVNEWYSSASK</sequence>
<proteinExistence type="predicted"/>
<keyword evidence="2" id="KW-0732">Signal</keyword>
<accession>A0ABS5CAH4</accession>
<gene>
    <name evidence="3" type="ORF">I8J30_06995</name>
</gene>
<dbReference type="PANTHER" id="PTHR43649:SF12">
    <property type="entry name" value="DIACETYLCHITOBIOSE BINDING PROTEIN DASA"/>
    <property type="match status" value="1"/>
</dbReference>
<dbReference type="Proteomes" id="UP000673394">
    <property type="component" value="Unassembled WGS sequence"/>
</dbReference>
<dbReference type="PANTHER" id="PTHR43649">
    <property type="entry name" value="ARABINOSE-BINDING PROTEIN-RELATED"/>
    <property type="match status" value="1"/>
</dbReference>
<evidence type="ECO:0000256" key="1">
    <source>
        <dbReference type="SAM" id="MobiDB-lite"/>
    </source>
</evidence>